<evidence type="ECO:0000256" key="4">
    <source>
        <dbReference type="ARBA" id="ARBA00022741"/>
    </source>
</evidence>
<evidence type="ECO:0000256" key="7">
    <source>
        <dbReference type="ARBA" id="ARBA00047899"/>
    </source>
</evidence>
<evidence type="ECO:0000256" key="2">
    <source>
        <dbReference type="ARBA" id="ARBA00022527"/>
    </source>
</evidence>
<dbReference type="Proteomes" id="UP000027195">
    <property type="component" value="Unassembled WGS sequence"/>
</dbReference>
<feature type="domain" description="Protein kinase" evidence="11">
    <location>
        <begin position="49"/>
        <end position="403"/>
    </location>
</feature>
<dbReference type="PANTHER" id="PTHR47634">
    <property type="entry name" value="PROTEIN KINASE DOMAIN-CONTAINING PROTEIN-RELATED"/>
    <property type="match status" value="1"/>
</dbReference>
<dbReference type="OrthoDB" id="5979581at2759"/>
<dbReference type="InterPro" id="IPR017441">
    <property type="entry name" value="Protein_kinase_ATP_BS"/>
</dbReference>
<dbReference type="GO" id="GO:0005524">
    <property type="term" value="F:ATP binding"/>
    <property type="evidence" value="ECO:0007669"/>
    <property type="project" value="UniProtKB-UniRule"/>
</dbReference>
<comment type="catalytic activity">
    <reaction evidence="7">
        <text>L-threonyl-[protein] + ATP = O-phospho-L-threonyl-[protein] + ADP + H(+)</text>
        <dbReference type="Rhea" id="RHEA:46608"/>
        <dbReference type="Rhea" id="RHEA-COMP:11060"/>
        <dbReference type="Rhea" id="RHEA-COMP:11605"/>
        <dbReference type="ChEBI" id="CHEBI:15378"/>
        <dbReference type="ChEBI" id="CHEBI:30013"/>
        <dbReference type="ChEBI" id="CHEBI:30616"/>
        <dbReference type="ChEBI" id="CHEBI:61977"/>
        <dbReference type="ChEBI" id="CHEBI:456216"/>
        <dbReference type="EC" id="2.7.11.1"/>
    </reaction>
</comment>
<dbReference type="GO" id="GO:0005634">
    <property type="term" value="C:nucleus"/>
    <property type="evidence" value="ECO:0007669"/>
    <property type="project" value="TreeGrafter"/>
</dbReference>
<reference evidence="13" key="1">
    <citation type="journal article" date="2014" name="Proc. Natl. Acad. Sci. U.S.A.">
        <title>Extensive sampling of basidiomycete genomes demonstrates inadequacy of the white-rot/brown-rot paradigm for wood decay fungi.</title>
        <authorList>
            <person name="Riley R."/>
            <person name="Salamov A.A."/>
            <person name="Brown D.W."/>
            <person name="Nagy L.G."/>
            <person name="Floudas D."/>
            <person name="Held B.W."/>
            <person name="Levasseur A."/>
            <person name="Lombard V."/>
            <person name="Morin E."/>
            <person name="Otillar R."/>
            <person name="Lindquist E.A."/>
            <person name="Sun H."/>
            <person name="LaButti K.M."/>
            <person name="Schmutz J."/>
            <person name="Jabbour D."/>
            <person name="Luo H."/>
            <person name="Baker S.E."/>
            <person name="Pisabarro A.G."/>
            <person name="Walton J.D."/>
            <person name="Blanchette R.A."/>
            <person name="Henrissat B."/>
            <person name="Martin F."/>
            <person name="Cullen D."/>
            <person name="Hibbett D.S."/>
            <person name="Grigoriev I.V."/>
        </authorList>
    </citation>
    <scope>NUCLEOTIDE SEQUENCE [LARGE SCALE GENOMIC DNA]</scope>
    <source>
        <strain evidence="13">FD-172 SS1</strain>
    </source>
</reference>
<accession>A0A067MF63</accession>
<dbReference type="InterPro" id="IPR008271">
    <property type="entry name" value="Ser/Thr_kinase_AS"/>
</dbReference>
<dbReference type="Pfam" id="PF00069">
    <property type="entry name" value="Pkinase"/>
    <property type="match status" value="2"/>
</dbReference>
<dbReference type="GO" id="GO:0000245">
    <property type="term" value="P:spliceosomal complex assembly"/>
    <property type="evidence" value="ECO:0007669"/>
    <property type="project" value="TreeGrafter"/>
</dbReference>
<dbReference type="InterPro" id="IPR000719">
    <property type="entry name" value="Prot_kinase_dom"/>
</dbReference>
<evidence type="ECO:0000256" key="8">
    <source>
        <dbReference type="ARBA" id="ARBA00048679"/>
    </source>
</evidence>
<keyword evidence="3" id="KW-0808">Transferase</keyword>
<dbReference type="EC" id="2.7.11.1" evidence="1"/>
<evidence type="ECO:0000256" key="6">
    <source>
        <dbReference type="ARBA" id="ARBA00022840"/>
    </source>
</evidence>
<proteinExistence type="inferred from homology"/>
<evidence type="ECO:0000256" key="9">
    <source>
        <dbReference type="PROSITE-ProRule" id="PRU10141"/>
    </source>
</evidence>
<keyword evidence="4 9" id="KW-0547">Nucleotide-binding</keyword>
<dbReference type="EMBL" id="KL198039">
    <property type="protein sequence ID" value="KDQ14204.1"/>
    <property type="molecule type" value="Genomic_DNA"/>
</dbReference>
<dbReference type="GO" id="GO:0004674">
    <property type="term" value="F:protein serine/threonine kinase activity"/>
    <property type="evidence" value="ECO:0007669"/>
    <property type="project" value="UniProtKB-KW"/>
</dbReference>
<dbReference type="InterPro" id="IPR051334">
    <property type="entry name" value="SRPK"/>
</dbReference>
<dbReference type="GO" id="GO:0005737">
    <property type="term" value="C:cytoplasm"/>
    <property type="evidence" value="ECO:0007669"/>
    <property type="project" value="TreeGrafter"/>
</dbReference>
<dbReference type="InterPro" id="IPR011009">
    <property type="entry name" value="Kinase-like_dom_sf"/>
</dbReference>
<dbReference type="AlphaFoldDB" id="A0A067MF63"/>
<organism evidence="12 13">
    <name type="scientific">Botryobasidium botryosum (strain FD-172 SS1)</name>
    <dbReference type="NCBI Taxonomy" id="930990"/>
    <lineage>
        <taxon>Eukaryota</taxon>
        <taxon>Fungi</taxon>
        <taxon>Dikarya</taxon>
        <taxon>Basidiomycota</taxon>
        <taxon>Agaricomycotina</taxon>
        <taxon>Agaricomycetes</taxon>
        <taxon>Cantharellales</taxon>
        <taxon>Botryobasidiaceae</taxon>
        <taxon>Botryobasidium</taxon>
    </lineage>
</organism>
<dbReference type="HOGENOM" id="CLU_000288_81_13_1"/>
<evidence type="ECO:0000256" key="5">
    <source>
        <dbReference type="ARBA" id="ARBA00022777"/>
    </source>
</evidence>
<dbReference type="PROSITE" id="PS00108">
    <property type="entry name" value="PROTEIN_KINASE_ST"/>
    <property type="match status" value="1"/>
</dbReference>
<comment type="similarity">
    <text evidence="10">Belongs to the protein kinase superfamily.</text>
</comment>
<dbReference type="GO" id="GO:0050684">
    <property type="term" value="P:regulation of mRNA processing"/>
    <property type="evidence" value="ECO:0007669"/>
    <property type="project" value="TreeGrafter"/>
</dbReference>
<dbReference type="PROSITE" id="PS00107">
    <property type="entry name" value="PROTEIN_KINASE_ATP"/>
    <property type="match status" value="1"/>
</dbReference>
<keyword evidence="2 10" id="KW-0723">Serine/threonine-protein kinase</keyword>
<dbReference type="PROSITE" id="PS50011">
    <property type="entry name" value="PROTEIN_KINASE_DOM"/>
    <property type="match status" value="1"/>
</dbReference>
<evidence type="ECO:0000256" key="10">
    <source>
        <dbReference type="RuleBase" id="RU000304"/>
    </source>
</evidence>
<sequence length="405" mass="45631">MATAASSQPTADSIGSTEYHWSRAEEPLNCYGAGGYHPTAIGDIFGEKYRVIRKLGWGVYSTVWLVQNQIDSSYLALKLLSDNASNTPILHELEYLQKMRDENPEHPGYRYTARLIDHFYHEGVNGRHLALVTELLGESMVSFTNIFGHQQPPVAAIKHLTRQLALSLDYLHNLCNIVHTDIKTSNILCVPNNLEALNLTAQDAVEIWTETTPEGQVVSRVPSRPIRYSLPEDINSAEAWKDFEVKLIDVGVACWADKTKDHFTELIQSVALRAPEVCIGAGWGKPADIWSLGCTVFELITGKALMRRNVNPQSVPYLRTLAFGSYPLDLIKKGKYSYVFFKDDGSLKFTLAERYLLEDQIRDKNHTVALDSIEDLVNFLKLMLQLEPEKQASPKEILAHKWLST</sequence>
<evidence type="ECO:0000313" key="12">
    <source>
        <dbReference type="EMBL" id="KDQ14204.1"/>
    </source>
</evidence>
<comment type="catalytic activity">
    <reaction evidence="8">
        <text>L-seryl-[protein] + ATP = O-phospho-L-seryl-[protein] + ADP + H(+)</text>
        <dbReference type="Rhea" id="RHEA:17989"/>
        <dbReference type="Rhea" id="RHEA-COMP:9863"/>
        <dbReference type="Rhea" id="RHEA-COMP:11604"/>
        <dbReference type="ChEBI" id="CHEBI:15378"/>
        <dbReference type="ChEBI" id="CHEBI:29999"/>
        <dbReference type="ChEBI" id="CHEBI:30616"/>
        <dbReference type="ChEBI" id="CHEBI:83421"/>
        <dbReference type="ChEBI" id="CHEBI:456216"/>
        <dbReference type="EC" id="2.7.11.1"/>
    </reaction>
</comment>
<gene>
    <name evidence="12" type="ORF">BOTBODRAFT_32989</name>
</gene>
<dbReference type="Gene3D" id="3.30.200.20">
    <property type="entry name" value="Phosphorylase Kinase, domain 1"/>
    <property type="match status" value="1"/>
</dbReference>
<feature type="binding site" evidence="9">
    <location>
        <position position="78"/>
    </location>
    <ligand>
        <name>ATP</name>
        <dbReference type="ChEBI" id="CHEBI:30616"/>
    </ligand>
</feature>
<evidence type="ECO:0000256" key="3">
    <source>
        <dbReference type="ARBA" id="ARBA00022679"/>
    </source>
</evidence>
<keyword evidence="5" id="KW-0418">Kinase</keyword>
<evidence type="ECO:0000259" key="11">
    <source>
        <dbReference type="PROSITE" id="PS50011"/>
    </source>
</evidence>
<keyword evidence="6 9" id="KW-0067">ATP-binding</keyword>
<dbReference type="Gene3D" id="1.10.510.10">
    <property type="entry name" value="Transferase(Phosphotransferase) domain 1"/>
    <property type="match status" value="1"/>
</dbReference>
<dbReference type="SUPFAM" id="SSF56112">
    <property type="entry name" value="Protein kinase-like (PK-like)"/>
    <property type="match status" value="1"/>
</dbReference>
<dbReference type="InParanoid" id="A0A067MF63"/>
<dbReference type="STRING" id="930990.A0A067MF63"/>
<keyword evidence="13" id="KW-1185">Reference proteome</keyword>
<dbReference type="FunFam" id="1.10.510.10:FF:000275">
    <property type="entry name" value="SRSF protein kinase 2 isoform X3"/>
    <property type="match status" value="1"/>
</dbReference>
<dbReference type="PANTHER" id="PTHR47634:SF9">
    <property type="entry name" value="PROTEIN KINASE DOMAIN-CONTAINING PROTEIN-RELATED"/>
    <property type="match status" value="1"/>
</dbReference>
<protein>
    <recommendedName>
        <fullName evidence="1">non-specific serine/threonine protein kinase</fullName>
        <ecNumber evidence="1">2.7.11.1</ecNumber>
    </recommendedName>
</protein>
<name>A0A067MF63_BOTB1</name>
<evidence type="ECO:0000256" key="1">
    <source>
        <dbReference type="ARBA" id="ARBA00012513"/>
    </source>
</evidence>
<dbReference type="SMART" id="SM00220">
    <property type="entry name" value="S_TKc"/>
    <property type="match status" value="1"/>
</dbReference>
<evidence type="ECO:0000313" key="13">
    <source>
        <dbReference type="Proteomes" id="UP000027195"/>
    </source>
</evidence>